<reference evidence="2" key="1">
    <citation type="journal article" date="2022" name="Mol. Ecol. Resour.">
        <title>The genomes of chicory, endive, great burdock and yacon provide insights into Asteraceae palaeo-polyploidization history and plant inulin production.</title>
        <authorList>
            <person name="Fan W."/>
            <person name="Wang S."/>
            <person name="Wang H."/>
            <person name="Wang A."/>
            <person name="Jiang F."/>
            <person name="Liu H."/>
            <person name="Zhao H."/>
            <person name="Xu D."/>
            <person name="Zhang Y."/>
        </authorList>
    </citation>
    <scope>NUCLEOTIDE SEQUENCE [LARGE SCALE GENOMIC DNA]</scope>
    <source>
        <strain evidence="2">cv. Yunnan</strain>
    </source>
</reference>
<gene>
    <name evidence="1" type="ORF">L1987_48396</name>
</gene>
<comment type="caution">
    <text evidence="1">The sequence shown here is derived from an EMBL/GenBank/DDBJ whole genome shotgun (WGS) entry which is preliminary data.</text>
</comment>
<accession>A0ACB9FRW3</accession>
<sequence length="172" mass="18673">MSSANSALAPLQPVVSDDEVVQEEPDQVLYSEPEEESEEDPMGGAEVANSDTHSGETVPYSARHGEDTSSEEVRPPTPSPPWSPSPVPLRSEWIDSMGLARLRTACITVIPPKKRALSSTDAKPLSNRNCLLNRLGIWESSHKVRPQEVGPTKLTIQPSTERSEPQPDPGAQ</sequence>
<evidence type="ECO:0000313" key="1">
    <source>
        <dbReference type="EMBL" id="KAI3773857.1"/>
    </source>
</evidence>
<proteinExistence type="predicted"/>
<name>A0ACB9FRW3_9ASTR</name>
<protein>
    <submittedName>
        <fullName evidence="1">Uncharacterized protein</fullName>
    </submittedName>
</protein>
<dbReference type="EMBL" id="CM042033">
    <property type="protein sequence ID" value="KAI3773857.1"/>
    <property type="molecule type" value="Genomic_DNA"/>
</dbReference>
<evidence type="ECO:0000313" key="2">
    <source>
        <dbReference type="Proteomes" id="UP001056120"/>
    </source>
</evidence>
<keyword evidence="2" id="KW-1185">Reference proteome</keyword>
<organism evidence="1 2">
    <name type="scientific">Smallanthus sonchifolius</name>
    <dbReference type="NCBI Taxonomy" id="185202"/>
    <lineage>
        <taxon>Eukaryota</taxon>
        <taxon>Viridiplantae</taxon>
        <taxon>Streptophyta</taxon>
        <taxon>Embryophyta</taxon>
        <taxon>Tracheophyta</taxon>
        <taxon>Spermatophyta</taxon>
        <taxon>Magnoliopsida</taxon>
        <taxon>eudicotyledons</taxon>
        <taxon>Gunneridae</taxon>
        <taxon>Pentapetalae</taxon>
        <taxon>asterids</taxon>
        <taxon>campanulids</taxon>
        <taxon>Asterales</taxon>
        <taxon>Asteraceae</taxon>
        <taxon>Asteroideae</taxon>
        <taxon>Heliantheae alliance</taxon>
        <taxon>Millerieae</taxon>
        <taxon>Smallanthus</taxon>
    </lineage>
</organism>
<dbReference type="Proteomes" id="UP001056120">
    <property type="component" value="Linkage Group LG16"/>
</dbReference>
<reference evidence="1 2" key="2">
    <citation type="journal article" date="2022" name="Mol. Ecol. Resour.">
        <title>The genomes of chicory, endive, great burdock and yacon provide insights into Asteraceae paleo-polyploidization history and plant inulin production.</title>
        <authorList>
            <person name="Fan W."/>
            <person name="Wang S."/>
            <person name="Wang H."/>
            <person name="Wang A."/>
            <person name="Jiang F."/>
            <person name="Liu H."/>
            <person name="Zhao H."/>
            <person name="Xu D."/>
            <person name="Zhang Y."/>
        </authorList>
    </citation>
    <scope>NUCLEOTIDE SEQUENCE [LARGE SCALE GENOMIC DNA]</scope>
    <source>
        <strain evidence="2">cv. Yunnan</strain>
        <tissue evidence="1">Leaves</tissue>
    </source>
</reference>